<keyword evidence="2 8" id="KW-0813">Transport</keyword>
<dbReference type="PANTHER" id="PTHR36923">
    <property type="entry name" value="FERREDOXIN"/>
    <property type="match status" value="1"/>
</dbReference>
<dbReference type="EMBL" id="WMBA01000024">
    <property type="protein sequence ID" value="MTD55609.1"/>
    <property type="molecule type" value="Genomic_DNA"/>
</dbReference>
<dbReference type="InterPro" id="IPR017896">
    <property type="entry name" value="4Fe4S_Fe-S-bd"/>
</dbReference>
<feature type="domain" description="4Fe-4S ferredoxin-type" evidence="9">
    <location>
        <begin position="1"/>
        <end position="29"/>
    </location>
</feature>
<dbReference type="GO" id="GO:0051538">
    <property type="term" value="F:3 iron, 4 sulfur cluster binding"/>
    <property type="evidence" value="ECO:0007669"/>
    <property type="project" value="UniProtKB-KW"/>
</dbReference>
<evidence type="ECO:0000256" key="1">
    <source>
        <dbReference type="ARBA" id="ARBA00001927"/>
    </source>
</evidence>
<keyword evidence="11" id="KW-1185">Reference proteome</keyword>
<evidence type="ECO:0000256" key="2">
    <source>
        <dbReference type="ARBA" id="ARBA00022448"/>
    </source>
</evidence>
<dbReference type="Proteomes" id="UP000440096">
    <property type="component" value="Unassembled WGS sequence"/>
</dbReference>
<evidence type="ECO:0000256" key="7">
    <source>
        <dbReference type="ARBA" id="ARBA00023291"/>
    </source>
</evidence>
<dbReference type="PROSITE" id="PS51379">
    <property type="entry name" value="4FE4S_FER_2"/>
    <property type="match status" value="1"/>
</dbReference>
<keyword evidence="5 8" id="KW-0408">Iron</keyword>
<evidence type="ECO:0000259" key="9">
    <source>
        <dbReference type="PROSITE" id="PS51379"/>
    </source>
</evidence>
<keyword evidence="6 8" id="KW-0411">Iron-sulfur</keyword>
<evidence type="ECO:0000256" key="5">
    <source>
        <dbReference type="ARBA" id="ARBA00023004"/>
    </source>
</evidence>
<gene>
    <name evidence="10" type="ORF">GKO32_16730</name>
</gene>
<accession>A0A6N7Z3D4</accession>
<comment type="function">
    <text evidence="8">Ferredoxins are iron-sulfur proteins that transfer electrons in a wide variety of metabolic reactions.</text>
</comment>
<reference evidence="10 11" key="1">
    <citation type="submission" date="2019-11" db="EMBL/GenBank/DDBJ databases">
        <title>Draft genome of Amycolatopsis RM579.</title>
        <authorList>
            <person name="Duangmal K."/>
            <person name="Mingma R."/>
        </authorList>
    </citation>
    <scope>NUCLEOTIDE SEQUENCE [LARGE SCALE GENOMIC DNA]</scope>
    <source>
        <strain evidence="10 11">RM579</strain>
    </source>
</reference>
<dbReference type="OrthoDB" id="14703at2"/>
<dbReference type="InterPro" id="IPR051269">
    <property type="entry name" value="Fe-S_cluster_ET"/>
</dbReference>
<dbReference type="PANTHER" id="PTHR36923:SF3">
    <property type="entry name" value="FERREDOXIN"/>
    <property type="match status" value="1"/>
</dbReference>
<evidence type="ECO:0000256" key="3">
    <source>
        <dbReference type="ARBA" id="ARBA00022723"/>
    </source>
</evidence>
<dbReference type="GO" id="GO:0009055">
    <property type="term" value="F:electron transfer activity"/>
    <property type="evidence" value="ECO:0007669"/>
    <property type="project" value="UniProtKB-UniRule"/>
</dbReference>
<keyword evidence="3 8" id="KW-0479">Metal-binding</keyword>
<comment type="caution">
    <text evidence="10">The sequence shown here is derived from an EMBL/GenBank/DDBJ whole genome shotgun (WGS) entry which is preliminary data.</text>
</comment>
<protein>
    <recommendedName>
        <fullName evidence="8">Ferredoxin</fullName>
    </recommendedName>
</protein>
<evidence type="ECO:0000313" key="10">
    <source>
        <dbReference type="EMBL" id="MTD55609.1"/>
    </source>
</evidence>
<dbReference type="GO" id="GO:0005506">
    <property type="term" value="F:iron ion binding"/>
    <property type="evidence" value="ECO:0007669"/>
    <property type="project" value="UniProtKB-UniRule"/>
</dbReference>
<comment type="cofactor">
    <cofactor evidence="1">
        <name>[3Fe-4S] cluster</name>
        <dbReference type="ChEBI" id="CHEBI:21137"/>
    </cofactor>
</comment>
<evidence type="ECO:0000256" key="6">
    <source>
        <dbReference type="ARBA" id="ARBA00023014"/>
    </source>
</evidence>
<sequence>MRIDVDRRRCTGIGICESLVPERFEVDDDGTLIVHDDLVTPDIRDGIEDAVRSCPASALSLTERNEQ</sequence>
<evidence type="ECO:0000256" key="4">
    <source>
        <dbReference type="ARBA" id="ARBA00022982"/>
    </source>
</evidence>
<dbReference type="AlphaFoldDB" id="A0A6N7Z3D4"/>
<evidence type="ECO:0000256" key="8">
    <source>
        <dbReference type="RuleBase" id="RU368020"/>
    </source>
</evidence>
<dbReference type="SUPFAM" id="SSF54862">
    <property type="entry name" value="4Fe-4S ferredoxins"/>
    <property type="match status" value="1"/>
</dbReference>
<name>A0A6N7Z3D4_9PSEU</name>
<dbReference type="PRINTS" id="PR00352">
    <property type="entry name" value="3FE4SFRDOXIN"/>
</dbReference>
<keyword evidence="4 8" id="KW-0249">Electron transport</keyword>
<evidence type="ECO:0000313" key="11">
    <source>
        <dbReference type="Proteomes" id="UP000440096"/>
    </source>
</evidence>
<dbReference type="Gene3D" id="3.30.70.20">
    <property type="match status" value="1"/>
</dbReference>
<keyword evidence="7" id="KW-0003">3Fe-4S</keyword>
<organism evidence="10 11">
    <name type="scientific">Amycolatopsis pithecellobii</name>
    <dbReference type="NCBI Taxonomy" id="664692"/>
    <lineage>
        <taxon>Bacteria</taxon>
        <taxon>Bacillati</taxon>
        <taxon>Actinomycetota</taxon>
        <taxon>Actinomycetes</taxon>
        <taxon>Pseudonocardiales</taxon>
        <taxon>Pseudonocardiaceae</taxon>
        <taxon>Amycolatopsis</taxon>
    </lineage>
</organism>
<proteinExistence type="predicted"/>
<dbReference type="InterPro" id="IPR001080">
    <property type="entry name" value="3Fe4S_ferredoxin"/>
</dbReference>
<dbReference type="Pfam" id="PF13459">
    <property type="entry name" value="Fer4_15"/>
    <property type="match status" value="1"/>
</dbReference>